<comment type="caution">
    <text evidence="1">The sequence shown here is derived from an EMBL/GenBank/DDBJ whole genome shotgun (WGS) entry which is preliminary data.</text>
</comment>
<protein>
    <submittedName>
        <fullName evidence="1">Uncharacterized protein</fullName>
    </submittedName>
</protein>
<organism evidence="1 2">
    <name type="scientific">Mesorhizobium tamadayense</name>
    <dbReference type="NCBI Taxonomy" id="425306"/>
    <lineage>
        <taxon>Bacteria</taxon>
        <taxon>Pseudomonadati</taxon>
        <taxon>Pseudomonadota</taxon>
        <taxon>Alphaproteobacteria</taxon>
        <taxon>Hyphomicrobiales</taxon>
        <taxon>Phyllobacteriaceae</taxon>
        <taxon>Mesorhizobium</taxon>
    </lineage>
</organism>
<feature type="non-terminal residue" evidence="1">
    <location>
        <position position="68"/>
    </location>
</feature>
<sequence length="68" mass="7891">MRINFCAARIISFEFLALARNNSGTPIYRVPTRLYRGSGRLCRPQKEAPMKFRPLHDRVVIRRAEGDT</sequence>
<dbReference type="AlphaFoldDB" id="A0A3P3FS90"/>
<reference evidence="1 2" key="1">
    <citation type="submission" date="2018-11" db="EMBL/GenBank/DDBJ databases">
        <title>the genome of Mesorhizobium tamadayense DSM 28320.</title>
        <authorList>
            <person name="Gao J."/>
        </authorList>
    </citation>
    <scope>NUCLEOTIDE SEQUENCE [LARGE SCALE GENOMIC DNA]</scope>
    <source>
        <strain evidence="1 2">DSM 28320</strain>
    </source>
</reference>
<evidence type="ECO:0000313" key="1">
    <source>
        <dbReference type="EMBL" id="RRI01404.1"/>
    </source>
</evidence>
<keyword evidence="2" id="KW-1185">Reference proteome</keyword>
<accession>A0A3P3FS90</accession>
<gene>
    <name evidence="1" type="ORF">EH240_15405</name>
</gene>
<dbReference type="EMBL" id="RQXT01000016">
    <property type="protein sequence ID" value="RRI01404.1"/>
    <property type="molecule type" value="Genomic_DNA"/>
</dbReference>
<evidence type="ECO:0000313" key="2">
    <source>
        <dbReference type="Proteomes" id="UP000273786"/>
    </source>
</evidence>
<proteinExistence type="predicted"/>
<name>A0A3P3FS90_9HYPH</name>
<dbReference type="Proteomes" id="UP000273786">
    <property type="component" value="Unassembled WGS sequence"/>
</dbReference>